<name>A0A9X9LUZ7_GULGU</name>
<dbReference type="AlphaFoldDB" id="A0A9X9LUZ7"/>
<evidence type="ECO:0000313" key="2">
    <source>
        <dbReference type="Proteomes" id="UP000269945"/>
    </source>
</evidence>
<organism evidence="1 2">
    <name type="scientific">Gulo gulo</name>
    <name type="common">Wolverine</name>
    <name type="synonym">Gluton</name>
    <dbReference type="NCBI Taxonomy" id="48420"/>
    <lineage>
        <taxon>Eukaryota</taxon>
        <taxon>Metazoa</taxon>
        <taxon>Chordata</taxon>
        <taxon>Craniata</taxon>
        <taxon>Vertebrata</taxon>
        <taxon>Euteleostomi</taxon>
        <taxon>Mammalia</taxon>
        <taxon>Eutheria</taxon>
        <taxon>Laurasiatheria</taxon>
        <taxon>Carnivora</taxon>
        <taxon>Caniformia</taxon>
        <taxon>Musteloidea</taxon>
        <taxon>Mustelidae</taxon>
        <taxon>Guloninae</taxon>
        <taxon>Gulo</taxon>
    </lineage>
</organism>
<accession>A0A9X9LUZ7</accession>
<gene>
    <name evidence="1" type="ORF">BN2614_LOCUS2</name>
</gene>
<dbReference type="Proteomes" id="UP000269945">
    <property type="component" value="Unassembled WGS sequence"/>
</dbReference>
<keyword evidence="2" id="KW-1185">Reference proteome</keyword>
<proteinExistence type="predicted"/>
<reference evidence="1 2" key="1">
    <citation type="submission" date="2018-10" db="EMBL/GenBank/DDBJ databases">
        <authorList>
            <person name="Ekblom R."/>
            <person name="Jareborg N."/>
        </authorList>
    </citation>
    <scope>NUCLEOTIDE SEQUENCE [LARGE SCALE GENOMIC DNA]</scope>
    <source>
        <tissue evidence="1">Muscle</tissue>
    </source>
</reference>
<protein>
    <submittedName>
        <fullName evidence="1">Uncharacterized protein</fullName>
    </submittedName>
</protein>
<dbReference type="EMBL" id="CYRY02020229">
    <property type="protein sequence ID" value="VCW96990.1"/>
    <property type="molecule type" value="Genomic_DNA"/>
</dbReference>
<comment type="caution">
    <text evidence="1">The sequence shown here is derived from an EMBL/GenBank/DDBJ whole genome shotgun (WGS) entry which is preliminary data.</text>
</comment>
<sequence>MAAPLGPGATPQIPLFGGRSAASLSAARGASLCP</sequence>
<evidence type="ECO:0000313" key="1">
    <source>
        <dbReference type="EMBL" id="VCW96990.1"/>
    </source>
</evidence>